<proteinExistence type="predicted"/>
<name>A0A5B7KLI9_PORTR</name>
<reference evidence="1 2" key="1">
    <citation type="submission" date="2019-05" db="EMBL/GenBank/DDBJ databases">
        <title>Another draft genome of Portunus trituberculatus and its Hox gene families provides insights of decapod evolution.</title>
        <authorList>
            <person name="Jeong J.-H."/>
            <person name="Song I."/>
            <person name="Kim S."/>
            <person name="Choi T."/>
            <person name="Kim D."/>
            <person name="Ryu S."/>
            <person name="Kim W."/>
        </authorList>
    </citation>
    <scope>NUCLEOTIDE SEQUENCE [LARGE SCALE GENOMIC DNA]</scope>
    <source>
        <tissue evidence="1">Muscle</tissue>
    </source>
</reference>
<evidence type="ECO:0000313" key="1">
    <source>
        <dbReference type="EMBL" id="MPD06198.1"/>
    </source>
</evidence>
<comment type="caution">
    <text evidence="1">The sequence shown here is derived from an EMBL/GenBank/DDBJ whole genome shotgun (WGS) entry which is preliminary data.</text>
</comment>
<protein>
    <submittedName>
        <fullName evidence="1">Uncharacterized protein</fullName>
    </submittedName>
</protein>
<accession>A0A5B7KLI9</accession>
<dbReference type="EMBL" id="VSRR010149917">
    <property type="protein sequence ID" value="MPD06198.1"/>
    <property type="molecule type" value="Genomic_DNA"/>
</dbReference>
<evidence type="ECO:0000313" key="2">
    <source>
        <dbReference type="Proteomes" id="UP000324222"/>
    </source>
</evidence>
<organism evidence="1 2">
    <name type="scientific">Portunus trituberculatus</name>
    <name type="common">Swimming crab</name>
    <name type="synonym">Neptunus trituberculatus</name>
    <dbReference type="NCBI Taxonomy" id="210409"/>
    <lineage>
        <taxon>Eukaryota</taxon>
        <taxon>Metazoa</taxon>
        <taxon>Ecdysozoa</taxon>
        <taxon>Arthropoda</taxon>
        <taxon>Crustacea</taxon>
        <taxon>Multicrustacea</taxon>
        <taxon>Malacostraca</taxon>
        <taxon>Eumalacostraca</taxon>
        <taxon>Eucarida</taxon>
        <taxon>Decapoda</taxon>
        <taxon>Pleocyemata</taxon>
        <taxon>Brachyura</taxon>
        <taxon>Eubrachyura</taxon>
        <taxon>Portunoidea</taxon>
        <taxon>Portunidae</taxon>
        <taxon>Portuninae</taxon>
        <taxon>Portunus</taxon>
    </lineage>
</organism>
<dbReference type="Proteomes" id="UP000324222">
    <property type="component" value="Unassembled WGS sequence"/>
</dbReference>
<sequence>MLAKAMRRSVEACNSPKMRIFYENLLCCGKEEARRCWLTALVTVREEEGTVEGMIKEKSDVIFILEKRKKEKVDGRCENIQTSSLWEDNEREE</sequence>
<dbReference type="AlphaFoldDB" id="A0A5B7KLI9"/>
<keyword evidence="2" id="KW-1185">Reference proteome</keyword>
<gene>
    <name evidence="1" type="ORF">E2C01_101992</name>
</gene>